<dbReference type="PIRSF" id="PIRSF005485">
    <property type="entry name" value="HrcA"/>
    <property type="match status" value="1"/>
</dbReference>
<dbReference type="HOGENOM" id="CLU_050019_1_0_0"/>
<reference evidence="8 9" key="2">
    <citation type="journal article" date="2011" name="Stand. Genomic Sci.">
        <title>Complete genome sequence of Truepera radiovictrix type strain (RQ-24).</title>
        <authorList>
            <person name="Ivanova N."/>
            <person name="Rohde C."/>
            <person name="Munk C."/>
            <person name="Nolan M."/>
            <person name="Lucas S."/>
            <person name="Del Rio T.G."/>
            <person name="Tice H."/>
            <person name="Deshpande S."/>
            <person name="Cheng J.F."/>
            <person name="Tapia R."/>
            <person name="Han C."/>
            <person name="Goodwin L."/>
            <person name="Pitluck S."/>
            <person name="Liolios K."/>
            <person name="Mavromatis K."/>
            <person name="Mikhailova N."/>
            <person name="Pati A."/>
            <person name="Chen A."/>
            <person name="Palaniappan K."/>
            <person name="Land M."/>
            <person name="Hauser L."/>
            <person name="Chang Y.J."/>
            <person name="Jeffries C.D."/>
            <person name="Brambilla E."/>
            <person name="Rohde M."/>
            <person name="Goker M."/>
            <person name="Tindall B.J."/>
            <person name="Woyke T."/>
            <person name="Bristow J."/>
            <person name="Eisen J.A."/>
            <person name="Markowitz V."/>
            <person name="Hugenholtz P."/>
            <person name="Kyrpides N.C."/>
            <person name="Klenk H.P."/>
            <person name="Lapidus A."/>
        </authorList>
    </citation>
    <scope>NUCLEOTIDE SEQUENCE [LARGE SCALE GENOMIC DNA]</scope>
    <source>
        <strain evidence="9">DSM 17093 / CIP 108686 / LMG 22925 / RQ-24</strain>
    </source>
</reference>
<dbReference type="HAMAP" id="MF_00081">
    <property type="entry name" value="HrcA"/>
    <property type="match status" value="1"/>
</dbReference>
<dbReference type="OrthoDB" id="9783139at2"/>
<proteinExistence type="inferred from homology"/>
<dbReference type="SUPFAM" id="SSF46785">
    <property type="entry name" value="Winged helix' DNA-binding domain"/>
    <property type="match status" value="1"/>
</dbReference>
<evidence type="ECO:0000313" key="8">
    <source>
        <dbReference type="EMBL" id="ADI15377.1"/>
    </source>
</evidence>
<dbReference type="SUPFAM" id="SSF55781">
    <property type="entry name" value="GAF domain-like"/>
    <property type="match status" value="1"/>
</dbReference>
<evidence type="ECO:0000256" key="1">
    <source>
        <dbReference type="ARBA" id="ARBA00022491"/>
    </source>
</evidence>
<dbReference type="Proteomes" id="UP000000379">
    <property type="component" value="Chromosome"/>
</dbReference>
<dbReference type="InterPro" id="IPR036390">
    <property type="entry name" value="WH_DNA-bd_sf"/>
</dbReference>
<evidence type="ECO:0000313" key="9">
    <source>
        <dbReference type="Proteomes" id="UP000000379"/>
    </source>
</evidence>
<name>D7CSF7_TRURR</name>
<evidence type="ECO:0000256" key="5">
    <source>
        <dbReference type="HAMAP-Rule" id="MF_00081"/>
    </source>
</evidence>
<dbReference type="GO" id="GO:0045892">
    <property type="term" value="P:negative regulation of DNA-templated transcription"/>
    <property type="evidence" value="ECO:0007669"/>
    <property type="project" value="UniProtKB-UniRule"/>
</dbReference>
<feature type="domain" description="HTH deoR-type" evidence="7">
    <location>
        <begin position="18"/>
        <end position="59"/>
    </location>
</feature>
<keyword evidence="3 5" id="KW-0346">Stress response</keyword>
<evidence type="ECO:0000256" key="2">
    <source>
        <dbReference type="ARBA" id="ARBA00023015"/>
    </source>
</evidence>
<dbReference type="Gene3D" id="1.10.10.10">
    <property type="entry name" value="Winged helix-like DNA-binding domain superfamily/Winged helix DNA-binding domain"/>
    <property type="match status" value="1"/>
</dbReference>
<keyword evidence="9" id="KW-1185">Reference proteome</keyword>
<dbReference type="AlphaFoldDB" id="D7CSF7"/>
<reference evidence="9" key="1">
    <citation type="submission" date="2010-05" db="EMBL/GenBank/DDBJ databases">
        <title>The complete genome of Truepera radiovictris DSM 17093.</title>
        <authorList>
            <consortium name="US DOE Joint Genome Institute (JGI-PGF)"/>
            <person name="Lucas S."/>
            <person name="Copeland A."/>
            <person name="Lapidus A."/>
            <person name="Glavina del Rio T."/>
            <person name="Dalin E."/>
            <person name="Tice H."/>
            <person name="Bruce D."/>
            <person name="Goodwin L."/>
            <person name="Pitluck S."/>
            <person name="Kyrpides N."/>
            <person name="Mavromatis K."/>
            <person name="Ovchinnikova G."/>
            <person name="Munk A.C."/>
            <person name="Detter J.C."/>
            <person name="Han C."/>
            <person name="Tapia R."/>
            <person name="Land M."/>
            <person name="Hauser L."/>
            <person name="Markowitz V."/>
            <person name="Cheng J.-F."/>
            <person name="Hugenholtz P."/>
            <person name="Woyke T."/>
            <person name="Wu D."/>
            <person name="Tindall B."/>
            <person name="Pomrenke H.G."/>
            <person name="Brambilla E."/>
            <person name="Klenk H.-P."/>
            <person name="Eisen J.A."/>
        </authorList>
    </citation>
    <scope>NUCLEOTIDE SEQUENCE [LARGE SCALE GENOMIC DNA]</scope>
    <source>
        <strain evidence="9">DSM 17093 / CIP 108686 / LMG 22925 / RQ-24</strain>
    </source>
</reference>
<sequence>MKGRTQKVLDLVTERYIRSAKPVPSSDVAALLRVSSATVRNEFSKLEEAGYLAQPHTSAGRVPTTRGFRRYARSFLPPQPLPAAQRALLSARLRGAHGEGLLQRVASVAAELSGYAVVVSLPAEDDLFTLEVHLSPLSDTHVLAVVVLQNGLVRQLALEITPAPSERDLRDAESSLRQLALPVREFPVALSDIARREAEGVARTFLALVEAWPQLQAPRFFSYGLRNLLTEPESADPSFVRLALERAERPTAVPATSGEPEQGDAVTLFFEESLALVSAPVGWGELQARLFLLGPVRMRYPESLMIARGVADTVAERFGSFEGAVN</sequence>
<dbReference type="InterPro" id="IPR036388">
    <property type="entry name" value="WH-like_DNA-bd_sf"/>
</dbReference>
<dbReference type="RefSeq" id="WP_013178740.1">
    <property type="nucleotide sequence ID" value="NC_014221.1"/>
</dbReference>
<accession>D7CSF7</accession>
<dbReference type="Pfam" id="PF01628">
    <property type="entry name" value="HrcA"/>
    <property type="match status" value="1"/>
</dbReference>
<dbReference type="InterPro" id="IPR021153">
    <property type="entry name" value="HrcA_C"/>
</dbReference>
<feature type="domain" description="Heat-inducible transcription repressor HrcA C-terminal" evidence="6">
    <location>
        <begin position="100"/>
        <end position="302"/>
    </location>
</feature>
<keyword evidence="2 5" id="KW-0805">Transcription regulation</keyword>
<dbReference type="PANTHER" id="PTHR34824">
    <property type="entry name" value="HEAT-INDUCIBLE TRANSCRIPTION REPRESSOR HRCA"/>
    <property type="match status" value="1"/>
</dbReference>
<dbReference type="eggNOG" id="COG1420">
    <property type="taxonomic scope" value="Bacteria"/>
</dbReference>
<evidence type="ECO:0000256" key="3">
    <source>
        <dbReference type="ARBA" id="ARBA00023016"/>
    </source>
</evidence>
<protein>
    <recommendedName>
        <fullName evidence="5">Heat-inducible transcription repressor HrcA</fullName>
    </recommendedName>
</protein>
<dbReference type="InterPro" id="IPR002571">
    <property type="entry name" value="HrcA"/>
</dbReference>
<evidence type="ECO:0000259" key="6">
    <source>
        <dbReference type="Pfam" id="PF01628"/>
    </source>
</evidence>
<organism evidence="8 9">
    <name type="scientific">Truepera radiovictrix (strain DSM 17093 / CIP 108686 / LMG 22925 / RQ-24)</name>
    <dbReference type="NCBI Taxonomy" id="649638"/>
    <lineage>
        <taxon>Bacteria</taxon>
        <taxon>Thermotogati</taxon>
        <taxon>Deinococcota</taxon>
        <taxon>Deinococci</taxon>
        <taxon>Trueperales</taxon>
        <taxon>Trueperaceae</taxon>
        <taxon>Truepera</taxon>
    </lineage>
</organism>
<evidence type="ECO:0000259" key="7">
    <source>
        <dbReference type="Pfam" id="PF08220"/>
    </source>
</evidence>
<comment type="similarity">
    <text evidence="5">Belongs to the HrcA family.</text>
</comment>
<dbReference type="KEGG" id="tra:Trad_2267"/>
<evidence type="ECO:0000256" key="4">
    <source>
        <dbReference type="ARBA" id="ARBA00023163"/>
    </source>
</evidence>
<dbReference type="GO" id="GO:0003677">
    <property type="term" value="F:DNA binding"/>
    <property type="evidence" value="ECO:0007669"/>
    <property type="project" value="InterPro"/>
</dbReference>
<dbReference type="STRING" id="649638.Trad_2267"/>
<dbReference type="InterPro" id="IPR001034">
    <property type="entry name" value="DeoR_HTH"/>
</dbReference>
<dbReference type="PANTHER" id="PTHR34824:SF1">
    <property type="entry name" value="HEAT-INDUCIBLE TRANSCRIPTION REPRESSOR HRCA"/>
    <property type="match status" value="1"/>
</dbReference>
<keyword evidence="4 5" id="KW-0804">Transcription</keyword>
<dbReference type="Pfam" id="PF08220">
    <property type="entry name" value="HTH_DeoR"/>
    <property type="match status" value="1"/>
</dbReference>
<gene>
    <name evidence="5" type="primary">hrcA</name>
    <name evidence="8" type="ordered locus">Trad_2267</name>
</gene>
<dbReference type="GO" id="GO:0003700">
    <property type="term" value="F:DNA-binding transcription factor activity"/>
    <property type="evidence" value="ECO:0007669"/>
    <property type="project" value="InterPro"/>
</dbReference>
<dbReference type="EMBL" id="CP002049">
    <property type="protein sequence ID" value="ADI15377.1"/>
    <property type="molecule type" value="Genomic_DNA"/>
</dbReference>
<keyword evidence="1 5" id="KW-0678">Repressor</keyword>
<comment type="function">
    <text evidence="5">Negative regulator of class I heat shock genes (grpE-dnaK-dnaJ and groELS operons). Prevents heat-shock induction of these operons.</text>
</comment>